<evidence type="ECO:0000256" key="4">
    <source>
        <dbReference type="ARBA" id="ARBA00012268"/>
    </source>
</evidence>
<evidence type="ECO:0000256" key="8">
    <source>
        <dbReference type="ARBA" id="ARBA00023277"/>
    </source>
</evidence>
<dbReference type="InterPro" id="IPR004193">
    <property type="entry name" value="Glyco_hydro_13_N"/>
</dbReference>
<dbReference type="SUPFAM" id="SSF81296">
    <property type="entry name" value="E set domains"/>
    <property type="match status" value="1"/>
</dbReference>
<keyword evidence="9 14" id="KW-0326">Glycosidase</keyword>
<dbReference type="CDD" id="cd02853">
    <property type="entry name" value="E_set_MTHase_like_N"/>
    <property type="match status" value="1"/>
</dbReference>
<dbReference type="InterPro" id="IPR013783">
    <property type="entry name" value="Ig-like_fold"/>
</dbReference>
<evidence type="ECO:0000256" key="11">
    <source>
        <dbReference type="ARBA" id="ARBA00033284"/>
    </source>
</evidence>
<evidence type="ECO:0000256" key="10">
    <source>
        <dbReference type="ARBA" id="ARBA00032057"/>
    </source>
</evidence>
<keyword evidence="8" id="KW-0119">Carbohydrate metabolism</keyword>
<dbReference type="InterPro" id="IPR006047">
    <property type="entry name" value="GH13_cat_dom"/>
</dbReference>
<keyword evidence="6" id="KW-0963">Cytoplasm</keyword>
<dbReference type="InterPro" id="IPR017853">
    <property type="entry name" value="GH"/>
</dbReference>
<evidence type="ECO:0000256" key="13">
    <source>
        <dbReference type="NCBIfam" id="TIGR02402"/>
    </source>
</evidence>
<evidence type="ECO:0000256" key="12">
    <source>
        <dbReference type="ARBA" id="ARBA00034013"/>
    </source>
</evidence>
<dbReference type="SUPFAM" id="SSF51445">
    <property type="entry name" value="(Trans)glycosidases"/>
    <property type="match status" value="1"/>
</dbReference>
<dbReference type="Gene3D" id="3.20.20.80">
    <property type="entry name" value="Glycosidases"/>
    <property type="match status" value="1"/>
</dbReference>
<feature type="domain" description="Glycosyl hydrolase family 13 catalytic" evidence="15">
    <location>
        <begin position="113"/>
        <end position="457"/>
    </location>
</feature>
<dbReference type="InterPro" id="IPR044901">
    <property type="entry name" value="Trehalose_TreZ_E-set_sf"/>
</dbReference>
<dbReference type="Gene3D" id="1.10.10.760">
    <property type="entry name" value="E-set domains of sugar-utilizing enzymes"/>
    <property type="match status" value="1"/>
</dbReference>
<dbReference type="SMART" id="SM00642">
    <property type="entry name" value="Aamy"/>
    <property type="match status" value="1"/>
</dbReference>
<sequence length="605" mass="69609">MNYIAKPVGSFYKDSACEFVVWAPQREQVSLIINDKTYPLRKDDLGYWSATIKEAGPGTQYKYQLDGDKILPDPASRAQTQGVHGPSSVVDPEFNWNDSDWMGIPLGEMIMYELHVGTFTKEGTFASIIPKLPYLKDLGVNAIELMPVAQFPGSRNWGYDGVYPFAVQDSYGGVKGLKELVNECHRQGIAVVQDVVYNHLGPEGNYLSEYGPYFTDKYKTNWGKAINYDDAWCDGVRSYYWQNALMWLDEFHIDGLRLDAVHAIWDVSSKHFIDELRMKVRQLEQETGRKKVLIAEFDLNNPRYISSPEKGGYGLDGQWVDEFHHALRSLITEDYSGYYEDFGTAKHLAKAFKDSYVYTGEYSKHRKKFFGSYPETNTFDQFVVFSQNHDQVGNRMLGDRLTHNISYEALKLAAAAVILSPYVPMLFMGEEYGEKNPFQYFISHTDKELVELVRKGRKEEFSYFKWEGEVPDPQGEETFKQCILSWNYEKDEKSNTLLSFYKRLISIRKGSRALQNKQRQSLNILFVDDATKVIALQRQSDNERMLLAFNFNKAQQTFNNSEKFKLKKLFDSSSKEWLGPGEITSSDESASIKLNPESVLIFEIQ</sequence>
<evidence type="ECO:0000259" key="15">
    <source>
        <dbReference type="SMART" id="SM00642"/>
    </source>
</evidence>
<dbReference type="PANTHER" id="PTHR43651">
    <property type="entry name" value="1,4-ALPHA-GLUCAN-BRANCHING ENZYME"/>
    <property type="match status" value="1"/>
</dbReference>
<dbReference type="EC" id="3.2.1.141" evidence="4 13"/>
<evidence type="ECO:0000313" key="16">
    <source>
        <dbReference type="EMBL" id="MBT1701782.1"/>
    </source>
</evidence>
<proteinExistence type="inferred from homology"/>
<name>A0ABS5VLY5_9BACT</name>
<dbReference type="SUPFAM" id="SSF51011">
    <property type="entry name" value="Glycosyl hydrolase domain"/>
    <property type="match status" value="1"/>
</dbReference>
<comment type="similarity">
    <text evidence="3 14">Belongs to the glycosyl hydrolase 13 family.</text>
</comment>
<dbReference type="EMBL" id="JAHESD010000001">
    <property type="protein sequence ID" value="MBT1701782.1"/>
    <property type="molecule type" value="Genomic_DNA"/>
</dbReference>
<comment type="catalytic activity">
    <reaction evidence="12 14">
        <text>hydrolysis of (1-&gt;4)-alpha-D-glucosidic linkage in 4-alpha-D-[(1-&gt;4)-alpha-D-glucanosyl]n trehalose to yield trehalose and (1-&gt;4)-alpha-D-glucan.</text>
        <dbReference type="EC" id="3.2.1.141"/>
    </reaction>
</comment>
<comment type="caution">
    <text evidence="16">The sequence shown here is derived from an EMBL/GenBank/DDBJ whole genome shotgun (WGS) entry which is preliminary data.</text>
</comment>
<dbReference type="Proteomes" id="UP000772618">
    <property type="component" value="Unassembled WGS sequence"/>
</dbReference>
<comment type="subcellular location">
    <subcellularLocation>
        <location evidence="1">Cytoplasm</location>
    </subcellularLocation>
</comment>
<dbReference type="InterPro" id="IPR012768">
    <property type="entry name" value="Trehalose_TreZ"/>
</dbReference>
<accession>A0ABS5VLY5</accession>
<organism evidence="16 17">
    <name type="scientific">Chryseosolibacter indicus</name>
    <dbReference type="NCBI Taxonomy" id="2782351"/>
    <lineage>
        <taxon>Bacteria</taxon>
        <taxon>Pseudomonadati</taxon>
        <taxon>Bacteroidota</taxon>
        <taxon>Cytophagia</taxon>
        <taxon>Cytophagales</taxon>
        <taxon>Chryseotaleaceae</taxon>
        <taxon>Chryseosolibacter</taxon>
    </lineage>
</organism>
<evidence type="ECO:0000256" key="9">
    <source>
        <dbReference type="ARBA" id="ARBA00023295"/>
    </source>
</evidence>
<gene>
    <name evidence="16" type="primary">treZ</name>
    <name evidence="16" type="ORF">KK060_00725</name>
</gene>
<dbReference type="PIRSF" id="PIRSF006337">
    <property type="entry name" value="Trehalose_TreZ"/>
    <property type="match status" value="1"/>
</dbReference>
<evidence type="ECO:0000256" key="7">
    <source>
        <dbReference type="ARBA" id="ARBA00022801"/>
    </source>
</evidence>
<keyword evidence="17" id="KW-1185">Reference proteome</keyword>
<evidence type="ECO:0000256" key="3">
    <source>
        <dbReference type="ARBA" id="ARBA00008061"/>
    </source>
</evidence>
<protein>
    <recommendedName>
        <fullName evidence="5 13">Malto-oligosyltrehalose trehalohydrolase</fullName>
        <shortName evidence="14">MTHase</shortName>
        <ecNumber evidence="4 13">3.2.1.141</ecNumber>
    </recommendedName>
    <alternativeName>
        <fullName evidence="11 14">4-alpha-D-((1-&gt;4)-alpha-D-glucano)trehalose trehalohydrolase</fullName>
    </alternativeName>
    <alternativeName>
        <fullName evidence="10 14">Maltooligosyl trehalose trehalohydrolase</fullName>
    </alternativeName>
</protein>
<dbReference type="Pfam" id="PF02922">
    <property type="entry name" value="CBM_48"/>
    <property type="match status" value="1"/>
</dbReference>
<evidence type="ECO:0000256" key="6">
    <source>
        <dbReference type="ARBA" id="ARBA00022490"/>
    </source>
</evidence>
<keyword evidence="7 14" id="KW-0378">Hydrolase</keyword>
<dbReference type="InterPro" id="IPR014756">
    <property type="entry name" value="Ig_E-set"/>
</dbReference>
<dbReference type="PANTHER" id="PTHR43651:SF11">
    <property type="entry name" value="MALTO-OLIGOSYLTREHALOSE TREHALOHYDROLASE"/>
    <property type="match status" value="1"/>
</dbReference>
<dbReference type="NCBIfam" id="TIGR02402">
    <property type="entry name" value="trehalose_TreZ"/>
    <property type="match status" value="1"/>
</dbReference>
<evidence type="ECO:0000256" key="2">
    <source>
        <dbReference type="ARBA" id="ARBA00005199"/>
    </source>
</evidence>
<evidence type="ECO:0000256" key="14">
    <source>
        <dbReference type="PIRNR" id="PIRNR006337"/>
    </source>
</evidence>
<evidence type="ECO:0000313" key="17">
    <source>
        <dbReference type="Proteomes" id="UP000772618"/>
    </source>
</evidence>
<dbReference type="Gene3D" id="2.60.40.10">
    <property type="entry name" value="Immunoglobulins"/>
    <property type="match status" value="1"/>
</dbReference>
<evidence type="ECO:0000256" key="1">
    <source>
        <dbReference type="ARBA" id="ARBA00004496"/>
    </source>
</evidence>
<comment type="pathway">
    <text evidence="2 14">Glycan biosynthesis; trehalose biosynthesis.</text>
</comment>
<dbReference type="RefSeq" id="WP_254151482.1">
    <property type="nucleotide sequence ID" value="NZ_JAHESD010000001.1"/>
</dbReference>
<dbReference type="Pfam" id="PF00128">
    <property type="entry name" value="Alpha-amylase"/>
    <property type="match status" value="2"/>
</dbReference>
<evidence type="ECO:0000256" key="5">
    <source>
        <dbReference type="ARBA" id="ARBA00015938"/>
    </source>
</evidence>
<reference evidence="16 17" key="1">
    <citation type="submission" date="2021-05" db="EMBL/GenBank/DDBJ databases">
        <title>A Polyphasic approach of four new species of the genus Ohtaekwangia: Ohtaekwangia histidinii sp. nov., Ohtaekwangia cretensis sp. nov., Ohtaekwangia indiensis sp. nov., Ohtaekwangia reichenbachii sp. nov. from diverse environment.</title>
        <authorList>
            <person name="Octaviana S."/>
        </authorList>
    </citation>
    <scope>NUCLEOTIDE SEQUENCE [LARGE SCALE GENOMIC DNA]</scope>
    <source>
        <strain evidence="16 17">PWU20</strain>
    </source>
</reference>
<dbReference type="CDD" id="cd11325">
    <property type="entry name" value="AmyAc_GTHase"/>
    <property type="match status" value="1"/>
</dbReference>